<dbReference type="PANTHER" id="PTHR11706:SF33">
    <property type="entry name" value="NATURAL RESISTANCE-ASSOCIATED MACROPHAGE PROTEIN 2"/>
    <property type="match status" value="1"/>
</dbReference>
<feature type="transmembrane region" description="Helical" evidence="8">
    <location>
        <begin position="385"/>
        <end position="408"/>
    </location>
</feature>
<dbReference type="GO" id="GO:0015293">
    <property type="term" value="F:symporter activity"/>
    <property type="evidence" value="ECO:0007669"/>
    <property type="project" value="UniProtKB-KW"/>
</dbReference>
<dbReference type="GO" id="GO:0005886">
    <property type="term" value="C:plasma membrane"/>
    <property type="evidence" value="ECO:0007669"/>
    <property type="project" value="TreeGrafter"/>
</dbReference>
<dbReference type="Proteomes" id="UP000289946">
    <property type="component" value="Unassembled WGS sequence"/>
</dbReference>
<evidence type="ECO:0000256" key="5">
    <source>
        <dbReference type="ARBA" id="ARBA00022989"/>
    </source>
</evidence>
<dbReference type="EMBL" id="RKMK01000050">
    <property type="protein sequence ID" value="RXG86192.1"/>
    <property type="molecule type" value="Genomic_DNA"/>
</dbReference>
<feature type="compositionally biased region" description="Basic residues" evidence="7">
    <location>
        <begin position="1"/>
        <end position="20"/>
    </location>
</feature>
<comment type="subcellular location">
    <subcellularLocation>
        <location evidence="1">Membrane</location>
        <topology evidence="1">Multi-pass membrane protein</topology>
    </subcellularLocation>
</comment>
<protein>
    <submittedName>
        <fullName evidence="9">Divalent metal cation transporter</fullName>
    </submittedName>
</protein>
<dbReference type="InterPro" id="IPR001046">
    <property type="entry name" value="NRAMP_fam"/>
</dbReference>
<keyword evidence="5 8" id="KW-1133">Transmembrane helix</keyword>
<evidence type="ECO:0000313" key="11">
    <source>
        <dbReference type="Proteomes" id="UP000289946"/>
    </source>
</evidence>
<evidence type="ECO:0000256" key="1">
    <source>
        <dbReference type="ARBA" id="ARBA00004141"/>
    </source>
</evidence>
<keyword evidence="2" id="KW-0813">Transport</keyword>
<feature type="transmembrane region" description="Helical" evidence="8">
    <location>
        <begin position="108"/>
        <end position="127"/>
    </location>
</feature>
<feature type="transmembrane region" description="Helical" evidence="8">
    <location>
        <begin position="67"/>
        <end position="87"/>
    </location>
</feature>
<feature type="transmembrane region" description="Helical" evidence="8">
    <location>
        <begin position="420"/>
        <end position="446"/>
    </location>
</feature>
<sequence length="447" mass="47175">MTSKLRKAPLSTRSKHRPAKHGSADASTKSVPVLLKRLGPGLITGAADDDPSGIATYSQAGAQFGYGLLWTVFLTTPFMIAIQLVSARIGRVTGKGLAANVMQLAPRWAVLALVSMLVVANTFNIAADIAAMAEALALVIGGLQHEHALIFAAGSTLLEIFLPYRRYSPVLKFLTLALFAYVATAFTVQIPWSTALLAAVWPKANVSADYFLMVVAVLGTTISPYLFFWQASQEVEEMNQGKHDRPLRDLPSGGDPVLARIRADTISGMLLSNGIAFFIILTTAAVLNANGVTKINSATEAAEALRPLAGDFTFALFALGIIGTGLLAIPVLAGSAAYGVAEIFGWRATLEAKPEKAVGFYTIIAAATIIGFGLGFTGIDSIHMLVWSAVLNGIVAVPIMAMMMLIVSSRAIMGRFRARSWLIALGWLGTALMALAVLALLGSSLIG</sequence>
<keyword evidence="4" id="KW-0769">Symport</keyword>
<evidence type="ECO:0000256" key="6">
    <source>
        <dbReference type="ARBA" id="ARBA00023136"/>
    </source>
</evidence>
<feature type="region of interest" description="Disordered" evidence="7">
    <location>
        <begin position="1"/>
        <end position="28"/>
    </location>
</feature>
<dbReference type="GO" id="GO:0034755">
    <property type="term" value="P:iron ion transmembrane transport"/>
    <property type="evidence" value="ECO:0007669"/>
    <property type="project" value="TreeGrafter"/>
</dbReference>
<evidence type="ECO:0000256" key="4">
    <source>
        <dbReference type="ARBA" id="ARBA00022847"/>
    </source>
</evidence>
<accession>A0A4Q0Q9U0</accession>
<keyword evidence="3 8" id="KW-0812">Transmembrane</keyword>
<keyword evidence="6 8" id="KW-0472">Membrane</keyword>
<organism evidence="9 12">
    <name type="scientific">Bradyrhizobium zhanjiangense</name>
    <dbReference type="NCBI Taxonomy" id="1325107"/>
    <lineage>
        <taxon>Bacteria</taxon>
        <taxon>Pseudomonadati</taxon>
        <taxon>Pseudomonadota</taxon>
        <taxon>Alphaproteobacteria</taxon>
        <taxon>Hyphomicrobiales</taxon>
        <taxon>Nitrobacteraceae</taxon>
        <taxon>Bradyrhizobium</taxon>
    </lineage>
</organism>
<evidence type="ECO:0000313" key="12">
    <source>
        <dbReference type="Proteomes" id="UP000290174"/>
    </source>
</evidence>
<dbReference type="Proteomes" id="UP000290174">
    <property type="component" value="Unassembled WGS sequence"/>
</dbReference>
<evidence type="ECO:0000313" key="9">
    <source>
        <dbReference type="EMBL" id="RXG86192.1"/>
    </source>
</evidence>
<dbReference type="PANTHER" id="PTHR11706">
    <property type="entry name" value="SOLUTE CARRIER PROTEIN FAMILY 11 MEMBER"/>
    <property type="match status" value="1"/>
</dbReference>
<evidence type="ECO:0000256" key="3">
    <source>
        <dbReference type="ARBA" id="ARBA00022692"/>
    </source>
</evidence>
<reference evidence="9 12" key="1">
    <citation type="submission" date="2018-11" db="EMBL/GenBank/DDBJ databases">
        <title>Bradyrhizobium sp. nov., isolated from effective nodules of peanut in China.</title>
        <authorList>
            <person name="Li Y."/>
        </authorList>
    </citation>
    <scope>NUCLEOTIDE SEQUENCE [LARGE SCALE GENOMIC DNA]</scope>
    <source>
        <strain evidence="9 12">CCBAU 51770</strain>
        <strain evidence="10 11">CCBAU 51781</strain>
    </source>
</reference>
<feature type="transmembrane region" description="Helical" evidence="8">
    <location>
        <begin position="210"/>
        <end position="228"/>
    </location>
</feature>
<comment type="caution">
    <text evidence="9">The sequence shown here is derived from an EMBL/GenBank/DDBJ whole genome shotgun (WGS) entry which is preliminary data.</text>
</comment>
<feature type="transmembrane region" description="Helical" evidence="8">
    <location>
        <begin position="312"/>
        <end position="338"/>
    </location>
</feature>
<dbReference type="GO" id="GO:0015086">
    <property type="term" value="F:cadmium ion transmembrane transporter activity"/>
    <property type="evidence" value="ECO:0007669"/>
    <property type="project" value="TreeGrafter"/>
</dbReference>
<evidence type="ECO:0000313" key="10">
    <source>
        <dbReference type="EMBL" id="RXG97803.1"/>
    </source>
</evidence>
<name>A0A4Q0Q9U0_9BRAD</name>
<feature type="transmembrane region" description="Helical" evidence="8">
    <location>
        <begin position="358"/>
        <end position="379"/>
    </location>
</feature>
<dbReference type="GO" id="GO:0005384">
    <property type="term" value="F:manganese ion transmembrane transporter activity"/>
    <property type="evidence" value="ECO:0007669"/>
    <property type="project" value="TreeGrafter"/>
</dbReference>
<evidence type="ECO:0000256" key="7">
    <source>
        <dbReference type="SAM" id="MobiDB-lite"/>
    </source>
</evidence>
<proteinExistence type="predicted"/>
<keyword evidence="11" id="KW-1185">Reference proteome</keyword>
<feature type="transmembrane region" description="Helical" evidence="8">
    <location>
        <begin position="171"/>
        <end position="190"/>
    </location>
</feature>
<dbReference type="Pfam" id="PF01566">
    <property type="entry name" value="Nramp"/>
    <property type="match status" value="1"/>
</dbReference>
<feature type="transmembrane region" description="Helical" evidence="8">
    <location>
        <begin position="270"/>
        <end position="292"/>
    </location>
</feature>
<evidence type="ECO:0000256" key="2">
    <source>
        <dbReference type="ARBA" id="ARBA00022448"/>
    </source>
</evidence>
<dbReference type="AlphaFoldDB" id="A0A4Q0Q9U0"/>
<gene>
    <name evidence="9" type="ORF">EAS61_34300</name>
    <name evidence="10" type="ORF">EAS62_08575</name>
</gene>
<dbReference type="EMBL" id="RDRA01000004">
    <property type="protein sequence ID" value="RXG97803.1"/>
    <property type="molecule type" value="Genomic_DNA"/>
</dbReference>
<evidence type="ECO:0000256" key="8">
    <source>
        <dbReference type="SAM" id="Phobius"/>
    </source>
</evidence>